<protein>
    <submittedName>
        <fullName evidence="2">Uncharacterized protein</fullName>
    </submittedName>
</protein>
<evidence type="ECO:0000313" key="3">
    <source>
        <dbReference type="Proteomes" id="UP000663861"/>
    </source>
</evidence>
<accession>A0A8H3DL75</accession>
<dbReference type="AlphaFoldDB" id="A0A8H3DL75"/>
<dbReference type="EMBL" id="CAJMWY010004479">
    <property type="protein sequence ID" value="CAE6533001.1"/>
    <property type="molecule type" value="Genomic_DNA"/>
</dbReference>
<name>A0A8H3DL75_9AGAM</name>
<organism evidence="2 3">
    <name type="scientific">Rhizoctonia solani</name>
    <dbReference type="NCBI Taxonomy" id="456999"/>
    <lineage>
        <taxon>Eukaryota</taxon>
        <taxon>Fungi</taxon>
        <taxon>Dikarya</taxon>
        <taxon>Basidiomycota</taxon>
        <taxon>Agaricomycotina</taxon>
        <taxon>Agaricomycetes</taxon>
        <taxon>Cantharellales</taxon>
        <taxon>Ceratobasidiaceae</taxon>
        <taxon>Rhizoctonia</taxon>
    </lineage>
</organism>
<dbReference type="Proteomes" id="UP000663861">
    <property type="component" value="Unassembled WGS sequence"/>
</dbReference>
<evidence type="ECO:0000313" key="2">
    <source>
        <dbReference type="EMBL" id="CAE6533001.1"/>
    </source>
</evidence>
<reference evidence="2" key="1">
    <citation type="submission" date="2021-01" db="EMBL/GenBank/DDBJ databases">
        <authorList>
            <person name="Kaushik A."/>
        </authorList>
    </citation>
    <scope>NUCLEOTIDE SEQUENCE</scope>
    <source>
        <strain evidence="2">AG4-RS23</strain>
    </source>
</reference>
<evidence type="ECO:0000256" key="1">
    <source>
        <dbReference type="SAM" id="MobiDB-lite"/>
    </source>
</evidence>
<feature type="region of interest" description="Disordered" evidence="1">
    <location>
        <begin position="66"/>
        <end position="91"/>
    </location>
</feature>
<feature type="compositionally biased region" description="Low complexity" evidence="1">
    <location>
        <begin position="69"/>
        <end position="91"/>
    </location>
</feature>
<proteinExistence type="predicted"/>
<comment type="caution">
    <text evidence="2">The sequence shown here is derived from an EMBL/GenBank/DDBJ whole genome shotgun (WGS) entry which is preliminary data.</text>
</comment>
<gene>
    <name evidence="2" type="ORF">RDB_LOCUS178177</name>
</gene>
<sequence length="119" mass="12200">MSLLNNSSFTPIKNFVMRSQGDAKVIAPADVYDAVSGNALEGYGLRGNVGGSYALLALSVPTKSITEVPASPSPAAATTAPPSTTGSSTSNSAVRLDLIRARTLSALVTVIPYLLCLMV</sequence>